<keyword evidence="2" id="KW-0288">FMN</keyword>
<evidence type="ECO:0000313" key="7">
    <source>
        <dbReference type="Proteomes" id="UP001219605"/>
    </source>
</evidence>
<evidence type="ECO:0000256" key="4">
    <source>
        <dbReference type="ARBA" id="ARBA00023033"/>
    </source>
</evidence>
<dbReference type="InterPro" id="IPR011251">
    <property type="entry name" value="Luciferase-like_dom"/>
</dbReference>
<keyword evidence="4" id="KW-0503">Monooxygenase</keyword>
<evidence type="ECO:0000256" key="3">
    <source>
        <dbReference type="ARBA" id="ARBA00023002"/>
    </source>
</evidence>
<gene>
    <name evidence="6" type="ORF">PVK37_23920</name>
</gene>
<keyword evidence="7" id="KW-1185">Reference proteome</keyword>
<name>A0ABY7ZKU6_9ACTN</name>
<dbReference type="PANTHER" id="PTHR42847">
    <property type="entry name" value="ALKANESULFONATE MONOOXYGENASE"/>
    <property type="match status" value="1"/>
</dbReference>
<dbReference type="SUPFAM" id="SSF51679">
    <property type="entry name" value="Bacterial luciferase-like"/>
    <property type="match status" value="1"/>
</dbReference>
<evidence type="ECO:0000256" key="2">
    <source>
        <dbReference type="ARBA" id="ARBA00022643"/>
    </source>
</evidence>
<accession>A0ABY7ZKU6</accession>
<dbReference type="Gene3D" id="3.20.20.30">
    <property type="entry name" value="Luciferase-like domain"/>
    <property type="match status" value="1"/>
</dbReference>
<organism evidence="6 7">
    <name type="scientific">Micromonospora cathayae</name>
    <dbReference type="NCBI Taxonomy" id="3028804"/>
    <lineage>
        <taxon>Bacteria</taxon>
        <taxon>Bacillati</taxon>
        <taxon>Actinomycetota</taxon>
        <taxon>Actinomycetes</taxon>
        <taxon>Micromonosporales</taxon>
        <taxon>Micromonosporaceae</taxon>
        <taxon>Micromonospora</taxon>
    </lineage>
</organism>
<dbReference type="EMBL" id="CP118615">
    <property type="protein sequence ID" value="WDZ83488.1"/>
    <property type="molecule type" value="Genomic_DNA"/>
</dbReference>
<keyword evidence="1" id="KW-0285">Flavoprotein</keyword>
<dbReference type="NCBIfam" id="TIGR03560">
    <property type="entry name" value="F420_Rv1855c"/>
    <property type="match status" value="1"/>
</dbReference>
<dbReference type="PANTHER" id="PTHR42847:SF8">
    <property type="entry name" value="CONSERVED PROTEIN"/>
    <property type="match status" value="1"/>
</dbReference>
<evidence type="ECO:0000256" key="1">
    <source>
        <dbReference type="ARBA" id="ARBA00022630"/>
    </source>
</evidence>
<dbReference type="Pfam" id="PF00296">
    <property type="entry name" value="Bac_luciferase"/>
    <property type="match status" value="1"/>
</dbReference>
<evidence type="ECO:0000313" key="6">
    <source>
        <dbReference type="EMBL" id="WDZ83488.1"/>
    </source>
</evidence>
<dbReference type="Proteomes" id="UP001219605">
    <property type="component" value="Chromosome"/>
</dbReference>
<evidence type="ECO:0000259" key="5">
    <source>
        <dbReference type="Pfam" id="PF00296"/>
    </source>
</evidence>
<sequence length="288" mass="30567">MRIGMEIVTYDWAGGPQRIADTLTAAARSADDAGFSLIGVPDHVWQSPPMGAVEQPFLECFTVLAAIAAQTSRVRLAPMVAGVHFRAPGMLLKQISTLDVLSRGRALLGVGVGWYPDEALGMGVPFPSVGERFAMLEEALRIRRQLGQGDDRPFVGEHYRLDRPLNVPAGFSGALPPVLIGGGGPRTLRLVAGYGDACNLYPGPDLADKLALLRRYCDEAGRDYDAIEKTCILPFDVSTPEATKALIGQLGDLADVGVQTAIGILAGPEPLRDVEVVGAEVIPAVGDR</sequence>
<dbReference type="RefSeq" id="WP_275030030.1">
    <property type="nucleotide sequence ID" value="NZ_CP118615.1"/>
</dbReference>
<dbReference type="InterPro" id="IPR019952">
    <property type="entry name" value="F420_OxRdatse_Rv1855c_pred"/>
</dbReference>
<dbReference type="InterPro" id="IPR050172">
    <property type="entry name" value="SsuD_RutA_monooxygenase"/>
</dbReference>
<keyword evidence="3" id="KW-0560">Oxidoreductase</keyword>
<dbReference type="InterPro" id="IPR036661">
    <property type="entry name" value="Luciferase-like_sf"/>
</dbReference>
<feature type="domain" description="Luciferase-like" evidence="5">
    <location>
        <begin position="20"/>
        <end position="235"/>
    </location>
</feature>
<proteinExistence type="predicted"/>
<protein>
    <submittedName>
        <fullName evidence="6">TIGR03560 family F420-dependent LLM class oxidoreductase</fullName>
    </submittedName>
</protein>
<reference evidence="6 7" key="1">
    <citation type="submission" date="2023-02" db="EMBL/GenBank/DDBJ databases">
        <authorList>
            <person name="Mo P."/>
        </authorList>
    </citation>
    <scope>NUCLEOTIDE SEQUENCE [LARGE SCALE GENOMIC DNA]</scope>
    <source>
        <strain evidence="6 7">HUAS 3</strain>
    </source>
</reference>